<dbReference type="AlphaFoldDB" id="A0A0P0ET43"/>
<proteinExistence type="predicted"/>
<evidence type="ECO:0000313" key="3">
    <source>
        <dbReference type="Proteomes" id="UP000298774"/>
    </source>
</evidence>
<reference evidence="1 4" key="2">
    <citation type="submission" date="2023-11" db="EMBL/GenBank/DDBJ databases">
        <title>MicrobeMod: A computational toolkit for identifying prokaryotic methylation and restriction-modification with nanopore sequencing.</title>
        <authorList>
            <person name="Crits-Christoph A."/>
            <person name="Kang S.C."/>
            <person name="Lee H."/>
            <person name="Ostrov N."/>
        </authorList>
    </citation>
    <scope>NUCLEOTIDE SEQUENCE [LARGE SCALE GENOMIC DNA]</scope>
    <source>
        <strain evidence="1 4">ATCC 29145</strain>
    </source>
</reference>
<accession>A0A0P0ET43</accession>
<dbReference type="EMBL" id="CP032339">
    <property type="protein sequence ID" value="QCO08083.1"/>
    <property type="molecule type" value="Genomic_DNA"/>
</dbReference>
<dbReference type="Proteomes" id="UP000298774">
    <property type="component" value="Chromosome"/>
</dbReference>
<evidence type="ECO:0000313" key="4">
    <source>
        <dbReference type="Proteomes" id="UP001277471"/>
    </source>
</evidence>
<dbReference type="RefSeq" id="WP_035674370.1">
    <property type="nucleotide sequence ID" value="NZ_CP012914.1"/>
</dbReference>
<dbReference type="GeneID" id="56451889"/>
<sequence>MSCRNRHAYDVKCRDLLQATAERLDRLRSLVERSGPETRETMSREDMERTLDALRGQHNRLCARVEAARIATDDAWTFAHAIADQAAEELVSGLDHMEACLRRKAA</sequence>
<evidence type="ECO:0000313" key="2">
    <source>
        <dbReference type="EMBL" id="QCO08083.1"/>
    </source>
</evidence>
<keyword evidence="4" id="KW-1185">Reference proteome</keyword>
<gene>
    <name evidence="2" type="ORF">D3868_02890</name>
    <name evidence="1" type="ORF">SIM66_23935</name>
</gene>
<evidence type="ECO:0000313" key="1">
    <source>
        <dbReference type="EMBL" id="MDX5954227.1"/>
    </source>
</evidence>
<organism evidence="2 3">
    <name type="scientific">Azospirillum brasilense</name>
    <dbReference type="NCBI Taxonomy" id="192"/>
    <lineage>
        <taxon>Bacteria</taxon>
        <taxon>Pseudomonadati</taxon>
        <taxon>Pseudomonadota</taxon>
        <taxon>Alphaproteobacteria</taxon>
        <taxon>Rhodospirillales</taxon>
        <taxon>Azospirillaceae</taxon>
        <taxon>Azospirillum</taxon>
    </lineage>
</organism>
<protein>
    <submittedName>
        <fullName evidence="2">Uncharacterized protein</fullName>
    </submittedName>
</protein>
<dbReference type="EMBL" id="JAWXYC010000004">
    <property type="protein sequence ID" value="MDX5954227.1"/>
    <property type="molecule type" value="Genomic_DNA"/>
</dbReference>
<reference evidence="2 3" key="1">
    <citation type="submission" date="2018-09" db="EMBL/GenBank/DDBJ databases">
        <title>Whole genome based analysis of evolution and adaptive divergence in Indian and Brazilian strains of Azospirillum brasilense.</title>
        <authorList>
            <person name="Singh C."/>
            <person name="Tripathi A.K."/>
        </authorList>
    </citation>
    <scope>NUCLEOTIDE SEQUENCE [LARGE SCALE GENOMIC DNA]</scope>
    <source>
        <strain evidence="2 3">MTCC4038</strain>
    </source>
</reference>
<name>A0A0P0ET43_AZOBR</name>
<dbReference type="KEGG" id="abf:AMK58_08715"/>
<dbReference type="Proteomes" id="UP001277471">
    <property type="component" value="Unassembled WGS sequence"/>
</dbReference>